<dbReference type="GO" id="GO:0005829">
    <property type="term" value="C:cytosol"/>
    <property type="evidence" value="ECO:0007669"/>
    <property type="project" value="TreeGrafter"/>
</dbReference>
<evidence type="ECO:0000256" key="6">
    <source>
        <dbReference type="ARBA" id="ARBA00023277"/>
    </source>
</evidence>
<sequence>MSTPTRRHHADGEATTSASDGSRPGPDPRPERSLGLRFPAGFGWGAATSAYQIEGAVKEDGRGTSVWDTFSHTPGRTRGGDTGDVAVDHYHRYLEDLDLMKDLGLRTYRFSISWPRIQPDGTGQPNQRGLDFYRRVIAGLHERGIEPMATLFHWDLPQALQDRGGWESRDVAHRFADYAAAVFAELGADVPGWLTINEPKTVVQNGYIYGHHAPGHRGDPDAAYLVAHHLQLAHGLAVQALRATAPHGRIGPALNLHPCYPADDSAAARAATRLYDGYENRLYLDSIFRGAYPADVLADLGANSRMVTAIRDGDLETISTPVDLLAVQYYTPIYVTADGAAVQKRPTSNASWQQIFPEGMYDILTRVTRDYGRVPLTVTENGLPTPDAPAADGTIDDAERVTFLRDHFAAAHRAIADGVPLQSYHVWSLLDNFEWDEGYEQRWGLIYVDYPTQRRTLKRSAHWYRRVIASNTI</sequence>
<evidence type="ECO:0000256" key="2">
    <source>
        <dbReference type="ARBA" id="ARBA00010838"/>
    </source>
</evidence>
<evidence type="ECO:0000256" key="7">
    <source>
        <dbReference type="ARBA" id="ARBA00023295"/>
    </source>
</evidence>
<keyword evidence="7 11" id="KW-0326">Glycosidase</keyword>
<protein>
    <recommendedName>
        <fullName evidence="3 11">Beta-glucosidase</fullName>
        <ecNumber evidence="3 11">3.2.1.21</ecNumber>
    </recommendedName>
</protein>
<evidence type="ECO:0000313" key="13">
    <source>
        <dbReference type="EMBL" id="SDZ22135.1"/>
    </source>
</evidence>
<evidence type="ECO:0000313" key="14">
    <source>
        <dbReference type="Proteomes" id="UP000242415"/>
    </source>
</evidence>
<dbReference type="PRINTS" id="PR00131">
    <property type="entry name" value="GLHYDRLASE1"/>
</dbReference>
<dbReference type="InterPro" id="IPR033132">
    <property type="entry name" value="GH_1_N_CS"/>
</dbReference>
<dbReference type="AlphaFoldDB" id="A0A1H3RA03"/>
<feature type="binding site" evidence="10">
    <location>
        <begin position="434"/>
        <end position="435"/>
    </location>
    <ligand>
        <name>substrate</name>
    </ligand>
</feature>
<dbReference type="PROSITE" id="PS00653">
    <property type="entry name" value="GLYCOSYL_HYDROL_F1_2"/>
    <property type="match status" value="1"/>
</dbReference>
<dbReference type="InterPro" id="IPR017853">
    <property type="entry name" value="GH"/>
</dbReference>
<proteinExistence type="inferred from homology"/>
<dbReference type="EC" id="3.2.1.21" evidence="3 11"/>
<evidence type="ECO:0000256" key="8">
    <source>
        <dbReference type="ARBA" id="ARBA00023326"/>
    </source>
</evidence>
<keyword evidence="5" id="KW-0136">Cellulose degradation</keyword>
<dbReference type="PANTHER" id="PTHR10353:SF36">
    <property type="entry name" value="LP05116P"/>
    <property type="match status" value="1"/>
</dbReference>
<dbReference type="InterPro" id="IPR017736">
    <property type="entry name" value="Glyco_hydro_1_beta-glucosidase"/>
</dbReference>
<comment type="similarity">
    <text evidence="2 11">Belongs to the glycosyl hydrolase 1 family.</text>
</comment>
<evidence type="ECO:0000256" key="1">
    <source>
        <dbReference type="ARBA" id="ARBA00000448"/>
    </source>
</evidence>
<feature type="binding site" evidence="10">
    <location>
        <position position="427"/>
    </location>
    <ligand>
        <name>substrate</name>
    </ligand>
</feature>
<evidence type="ECO:0000256" key="10">
    <source>
        <dbReference type="PIRSR" id="PIRSR617736-2"/>
    </source>
</evidence>
<evidence type="ECO:0000256" key="9">
    <source>
        <dbReference type="PIRSR" id="PIRSR617736-1"/>
    </source>
</evidence>
<accession>A0A1H3RA03</accession>
<keyword evidence="4 11" id="KW-0378">Hydrolase</keyword>
<dbReference type="OrthoDB" id="3182512at2"/>
<evidence type="ECO:0000256" key="4">
    <source>
        <dbReference type="ARBA" id="ARBA00022801"/>
    </source>
</evidence>
<feature type="binding site" evidence="10">
    <location>
        <position position="330"/>
    </location>
    <ligand>
        <name>substrate</name>
    </ligand>
</feature>
<reference evidence="14" key="1">
    <citation type="submission" date="2016-10" db="EMBL/GenBank/DDBJ databases">
        <authorList>
            <person name="Varghese N."/>
            <person name="Submissions S."/>
        </authorList>
    </citation>
    <scope>NUCLEOTIDE SEQUENCE [LARGE SCALE GENOMIC DNA]</scope>
    <source>
        <strain evidence="14">DSM 45245</strain>
    </source>
</reference>
<evidence type="ECO:0000256" key="5">
    <source>
        <dbReference type="ARBA" id="ARBA00023001"/>
    </source>
</evidence>
<dbReference type="EMBL" id="FNPH01000007">
    <property type="protein sequence ID" value="SDZ22135.1"/>
    <property type="molecule type" value="Genomic_DNA"/>
</dbReference>
<evidence type="ECO:0000256" key="12">
    <source>
        <dbReference type="SAM" id="MobiDB-lite"/>
    </source>
</evidence>
<dbReference type="RefSeq" id="WP_091559268.1">
    <property type="nucleotide sequence ID" value="NZ_FNPH01000007.1"/>
</dbReference>
<feature type="active site" description="Proton donor" evidence="9">
    <location>
        <position position="198"/>
    </location>
</feature>
<dbReference type="Pfam" id="PF00232">
    <property type="entry name" value="Glyco_hydro_1"/>
    <property type="match status" value="1"/>
</dbReference>
<organism evidence="13 14">
    <name type="scientific">Micromonospora pattaloongensis</name>
    <dbReference type="NCBI Taxonomy" id="405436"/>
    <lineage>
        <taxon>Bacteria</taxon>
        <taxon>Bacillati</taxon>
        <taxon>Actinomycetota</taxon>
        <taxon>Actinomycetes</taxon>
        <taxon>Micromonosporales</taxon>
        <taxon>Micromonosporaceae</taxon>
        <taxon>Micromonospora</taxon>
    </lineage>
</organism>
<comment type="catalytic activity">
    <reaction evidence="1 11">
        <text>Hydrolysis of terminal, non-reducing beta-D-glucosyl residues with release of beta-D-glucose.</text>
        <dbReference type="EC" id="3.2.1.21"/>
    </reaction>
</comment>
<dbReference type="PANTHER" id="PTHR10353">
    <property type="entry name" value="GLYCOSYL HYDROLASE"/>
    <property type="match status" value="1"/>
</dbReference>
<evidence type="ECO:0000256" key="3">
    <source>
        <dbReference type="ARBA" id="ARBA00012744"/>
    </source>
</evidence>
<feature type="binding site" evidence="10">
    <location>
        <position position="153"/>
    </location>
    <ligand>
        <name>substrate</name>
    </ligand>
</feature>
<dbReference type="GO" id="GO:0008422">
    <property type="term" value="F:beta-glucosidase activity"/>
    <property type="evidence" value="ECO:0007669"/>
    <property type="project" value="UniProtKB-EC"/>
</dbReference>
<gene>
    <name evidence="13" type="ORF">SAMN05444365_107149</name>
</gene>
<dbReference type="NCBIfam" id="TIGR03356">
    <property type="entry name" value="BGL"/>
    <property type="match status" value="1"/>
</dbReference>
<evidence type="ECO:0000256" key="11">
    <source>
        <dbReference type="RuleBase" id="RU361175"/>
    </source>
</evidence>
<feature type="binding site" evidence="10">
    <location>
        <position position="52"/>
    </location>
    <ligand>
        <name>substrate</name>
    </ligand>
</feature>
<dbReference type="GO" id="GO:0030245">
    <property type="term" value="P:cellulose catabolic process"/>
    <property type="evidence" value="ECO:0007669"/>
    <property type="project" value="UniProtKB-KW"/>
</dbReference>
<feature type="active site" description="Nucleophile" evidence="9">
    <location>
        <position position="380"/>
    </location>
</feature>
<dbReference type="Proteomes" id="UP000242415">
    <property type="component" value="Unassembled WGS sequence"/>
</dbReference>
<keyword evidence="6" id="KW-0119">Carbohydrate metabolism</keyword>
<dbReference type="STRING" id="405436.SAMN05444365_107149"/>
<feature type="binding site" evidence="10">
    <location>
        <position position="197"/>
    </location>
    <ligand>
        <name>substrate</name>
    </ligand>
</feature>
<keyword evidence="8" id="KW-0624">Polysaccharide degradation</keyword>
<dbReference type="FunFam" id="3.20.20.80:FF:000004">
    <property type="entry name" value="Beta-glucosidase 6-phospho-beta-glucosidase"/>
    <property type="match status" value="1"/>
</dbReference>
<dbReference type="SUPFAM" id="SSF51445">
    <property type="entry name" value="(Trans)glycosidases"/>
    <property type="match status" value="1"/>
</dbReference>
<feature type="region of interest" description="Disordered" evidence="12">
    <location>
        <begin position="1"/>
        <end position="37"/>
    </location>
</feature>
<dbReference type="InterPro" id="IPR001360">
    <property type="entry name" value="Glyco_hydro_1"/>
</dbReference>
<keyword evidence="14" id="KW-1185">Reference proteome</keyword>
<dbReference type="Gene3D" id="3.20.20.80">
    <property type="entry name" value="Glycosidases"/>
    <property type="match status" value="1"/>
</dbReference>
<name>A0A1H3RA03_9ACTN</name>